<evidence type="ECO:0000313" key="2">
    <source>
        <dbReference type="EMBL" id="MBB6001674.1"/>
    </source>
</evidence>
<protein>
    <recommendedName>
        <fullName evidence="4">DUF3179 domain-containing protein</fullName>
    </recommendedName>
</protein>
<evidence type="ECO:0000313" key="3">
    <source>
        <dbReference type="Proteomes" id="UP000524404"/>
    </source>
</evidence>
<dbReference type="RefSeq" id="WP_184129216.1">
    <property type="nucleotide sequence ID" value="NZ_JACHKT010000002.1"/>
</dbReference>
<name>A0A841EHC6_9BACT</name>
<dbReference type="Proteomes" id="UP000524404">
    <property type="component" value="Unassembled WGS sequence"/>
</dbReference>
<dbReference type="AlphaFoldDB" id="A0A841EHC6"/>
<dbReference type="Pfam" id="PF11376">
    <property type="entry name" value="DUF3179"/>
    <property type="match status" value="1"/>
</dbReference>
<reference evidence="2 3" key="1">
    <citation type="submission" date="2020-08" db="EMBL/GenBank/DDBJ databases">
        <title>Functional genomics of gut bacteria from endangered species of beetles.</title>
        <authorList>
            <person name="Carlos-Shanley C."/>
        </authorList>
    </citation>
    <scope>NUCLEOTIDE SEQUENCE [LARGE SCALE GENOMIC DNA]</scope>
    <source>
        <strain evidence="2 3">S00070</strain>
    </source>
</reference>
<keyword evidence="1" id="KW-0472">Membrane</keyword>
<accession>A0A841EHC6</accession>
<proteinExistence type="predicted"/>
<dbReference type="InterPro" id="IPR021516">
    <property type="entry name" value="DUF3179"/>
</dbReference>
<evidence type="ECO:0000256" key="1">
    <source>
        <dbReference type="SAM" id="Phobius"/>
    </source>
</evidence>
<keyword evidence="3" id="KW-1185">Reference proteome</keyword>
<feature type="transmembrane region" description="Helical" evidence="1">
    <location>
        <begin position="6"/>
        <end position="25"/>
    </location>
</feature>
<dbReference type="EMBL" id="JACHKT010000002">
    <property type="protein sequence ID" value="MBB6001674.1"/>
    <property type="molecule type" value="Genomic_DNA"/>
</dbReference>
<evidence type="ECO:0008006" key="4">
    <source>
        <dbReference type="Google" id="ProtNLM"/>
    </source>
</evidence>
<feature type="transmembrane region" description="Helical" evidence="1">
    <location>
        <begin position="67"/>
        <end position="85"/>
    </location>
</feature>
<keyword evidence="1" id="KW-1133">Transmembrane helix</keyword>
<comment type="caution">
    <text evidence="2">The sequence shown here is derived from an EMBL/GenBank/DDBJ whole genome shotgun (WGS) entry which is preliminary data.</text>
</comment>
<keyword evidence="1" id="KW-0812">Transmembrane</keyword>
<gene>
    <name evidence="2" type="ORF">HNP25_000314</name>
</gene>
<organism evidence="2 3">
    <name type="scientific">Arcicella rosea</name>
    <dbReference type="NCBI Taxonomy" id="502909"/>
    <lineage>
        <taxon>Bacteria</taxon>
        <taxon>Pseudomonadati</taxon>
        <taxon>Bacteroidota</taxon>
        <taxon>Cytophagia</taxon>
        <taxon>Cytophagales</taxon>
        <taxon>Flectobacillaceae</taxon>
        <taxon>Arcicella</taxon>
    </lineage>
</organism>
<sequence length="383" mass="44229">MKKLFYLGIIGLIIFEILNVYFIMPMPGSQQMRSIDIAYFLYTWRWIFRGIFGVMIVFGIFPAFQQARWFTLLGILFAAGVCYAFNFKMAADAMFEETQALSMKPASENQIKLDRVIIGVELNGEAKAYPISQIIYHHQVCDTLAGKLIMVTYCSVCRTGRVFEPIVNGKVEAFRLVGMDHFNAMFEDNTTKSWWRQANGEAITGELKGTMLPELVSQQVSLDTWLKMYPTSKIMQPDLKYKEEYDSTAKYESGKSKKKLTGTDSLSWKDKSWVVGIQLYGESKAFDWNRLKKERIIQTNIGKKAVILVLADDNKSFFAFLNPTSNGKFSVKNDTLIENRNRYNLKGENLEQITNKQASLIRIKAYQEFWHSWKTFHPDTQEY</sequence>
<feature type="transmembrane region" description="Helical" evidence="1">
    <location>
        <begin position="37"/>
        <end position="61"/>
    </location>
</feature>